<keyword evidence="1" id="KW-0472">Membrane</keyword>
<evidence type="ECO:0000256" key="2">
    <source>
        <dbReference type="SAM" id="SignalP"/>
    </source>
</evidence>
<proteinExistence type="predicted"/>
<reference evidence="3 4" key="1">
    <citation type="journal article" date="2018" name="PLoS Genet.">
        <title>Population sequencing reveals clonal diversity and ancestral inbreeding in the grapevine cultivar Chardonnay.</title>
        <authorList>
            <person name="Roach M.J."/>
            <person name="Johnson D.L."/>
            <person name="Bohlmann J."/>
            <person name="van Vuuren H.J."/>
            <person name="Jones S.J."/>
            <person name="Pretorius I.S."/>
            <person name="Schmidt S.A."/>
            <person name="Borneman A.R."/>
        </authorList>
    </citation>
    <scope>NUCLEOTIDE SEQUENCE [LARGE SCALE GENOMIC DNA]</scope>
    <source>
        <strain evidence="4">cv. Chardonnay</strain>
        <tissue evidence="3">Leaf</tissue>
    </source>
</reference>
<feature type="transmembrane region" description="Helical" evidence="1">
    <location>
        <begin position="94"/>
        <end position="114"/>
    </location>
</feature>
<keyword evidence="2" id="KW-0732">Signal</keyword>
<evidence type="ECO:0000313" key="4">
    <source>
        <dbReference type="Proteomes" id="UP000288805"/>
    </source>
</evidence>
<accession>A0A438JJX1</accession>
<name>A0A438JJX1_VITVI</name>
<organism evidence="3 4">
    <name type="scientific">Vitis vinifera</name>
    <name type="common">Grape</name>
    <dbReference type="NCBI Taxonomy" id="29760"/>
    <lineage>
        <taxon>Eukaryota</taxon>
        <taxon>Viridiplantae</taxon>
        <taxon>Streptophyta</taxon>
        <taxon>Embryophyta</taxon>
        <taxon>Tracheophyta</taxon>
        <taxon>Spermatophyta</taxon>
        <taxon>Magnoliopsida</taxon>
        <taxon>eudicotyledons</taxon>
        <taxon>Gunneridae</taxon>
        <taxon>Pentapetalae</taxon>
        <taxon>rosids</taxon>
        <taxon>Vitales</taxon>
        <taxon>Vitaceae</taxon>
        <taxon>Viteae</taxon>
        <taxon>Vitis</taxon>
    </lineage>
</organism>
<dbReference type="Proteomes" id="UP000288805">
    <property type="component" value="Unassembled WGS sequence"/>
</dbReference>
<keyword evidence="1" id="KW-1133">Transmembrane helix</keyword>
<feature type="signal peptide" evidence="2">
    <location>
        <begin position="1"/>
        <end position="25"/>
    </location>
</feature>
<evidence type="ECO:0000313" key="3">
    <source>
        <dbReference type="EMBL" id="RVX09242.1"/>
    </source>
</evidence>
<keyword evidence="1" id="KW-0812">Transmembrane</keyword>
<dbReference type="AlphaFoldDB" id="A0A438JJX1"/>
<dbReference type="EMBL" id="QGNW01000038">
    <property type="protein sequence ID" value="RVX09242.1"/>
    <property type="molecule type" value="Genomic_DNA"/>
</dbReference>
<feature type="chain" id="PRO_5019183118" evidence="2">
    <location>
        <begin position="26"/>
        <end position="204"/>
    </location>
</feature>
<sequence>MVWWLTLWRGFSWVVFHSHCQGCMGNLGVGAGAEGSVWNPRFSRQIHEWELHGGVIIFHDVFDNEHEVGGSQIRVEGVYIWPFRQLRMVANRCVLLWILSNVGLTGFGILMHWMCDFFEQLGVFSSQVFQESPREKIWRKQHSPIYEMEKRCNIEIAAQISRVSSTQNVMSTKDVYLYIIQFWIVYENEKKLPPLNLQKLNCHL</sequence>
<evidence type="ECO:0000256" key="1">
    <source>
        <dbReference type="SAM" id="Phobius"/>
    </source>
</evidence>
<comment type="caution">
    <text evidence="3">The sequence shown here is derived from an EMBL/GenBank/DDBJ whole genome shotgun (WGS) entry which is preliminary data.</text>
</comment>
<protein>
    <submittedName>
        <fullName evidence="3">Uncharacterized protein</fullName>
    </submittedName>
</protein>
<gene>
    <name evidence="3" type="ORF">CK203_015323</name>
</gene>